<dbReference type="AlphaFoldDB" id="A0A376VVY9"/>
<dbReference type="GO" id="GO:0009061">
    <property type="term" value="P:anaerobic respiration"/>
    <property type="evidence" value="ECO:0007669"/>
    <property type="project" value="TreeGrafter"/>
</dbReference>
<sequence>MTGDNTLIHSHGINRRDFMKLCAALAATMGLSSKAAAEMAESVTNPQRPPVIWIGAQECTGCTESLLRATHPTVETSCWRLSLWSITNAFRAFGHQVEENKHNALEKYKGSMC</sequence>
<keyword evidence="2 3" id="KW-0560">Oxidoreductase</keyword>
<dbReference type="InterPro" id="IPR037024">
    <property type="entry name" value="NiFe_Hase_small_N_sf"/>
</dbReference>
<dbReference type="GO" id="GO:0051536">
    <property type="term" value="F:iron-sulfur cluster binding"/>
    <property type="evidence" value="ECO:0007669"/>
    <property type="project" value="InterPro"/>
</dbReference>
<dbReference type="EMBL" id="UGCV01000008">
    <property type="protein sequence ID" value="STJ15936.1"/>
    <property type="molecule type" value="Genomic_DNA"/>
</dbReference>
<dbReference type="SUPFAM" id="SSF56770">
    <property type="entry name" value="HydA/Nqo6-like"/>
    <property type="match status" value="1"/>
</dbReference>
<name>A0A376VVY9_ECOLX</name>
<proteinExistence type="predicted"/>
<dbReference type="EC" id="1.12.99.6" evidence="3"/>
<evidence type="ECO:0000256" key="2">
    <source>
        <dbReference type="ARBA" id="ARBA00023002"/>
    </source>
</evidence>
<dbReference type="GO" id="GO:0009055">
    <property type="term" value="F:electron transfer activity"/>
    <property type="evidence" value="ECO:0007669"/>
    <property type="project" value="TreeGrafter"/>
</dbReference>
<dbReference type="GO" id="GO:0008901">
    <property type="term" value="F:ferredoxin hydrogenase activity"/>
    <property type="evidence" value="ECO:0007669"/>
    <property type="project" value="InterPro"/>
</dbReference>
<evidence type="ECO:0000256" key="1">
    <source>
        <dbReference type="ARBA" id="ARBA00022729"/>
    </source>
</evidence>
<keyword evidence="1" id="KW-0732">Signal</keyword>
<dbReference type="PANTHER" id="PTHR30013:SF7">
    <property type="entry name" value="HYDROGENASE-2 SMALL CHAIN"/>
    <property type="match status" value="1"/>
</dbReference>
<gene>
    <name evidence="3" type="primary">hyb0_1</name>
    <name evidence="3" type="ORF">NCTC9081_01310</name>
</gene>
<accession>A0A376VVY9</accession>
<dbReference type="InterPro" id="IPR001821">
    <property type="entry name" value="NiFe_hydrogenase_ssu"/>
</dbReference>
<protein>
    <submittedName>
        <fullName evidence="3">Hydrogenase-2 small chain</fullName>
        <ecNumber evidence="3">1.12.99.6</ecNumber>
    </submittedName>
</protein>
<organism evidence="3 4">
    <name type="scientific">Escherichia coli</name>
    <dbReference type="NCBI Taxonomy" id="562"/>
    <lineage>
        <taxon>Bacteria</taxon>
        <taxon>Pseudomonadati</taxon>
        <taxon>Pseudomonadota</taxon>
        <taxon>Gammaproteobacteria</taxon>
        <taxon>Enterobacterales</taxon>
        <taxon>Enterobacteriaceae</taxon>
        <taxon>Escherichia</taxon>
    </lineage>
</organism>
<dbReference type="GO" id="GO:0016020">
    <property type="term" value="C:membrane"/>
    <property type="evidence" value="ECO:0007669"/>
    <property type="project" value="TreeGrafter"/>
</dbReference>
<evidence type="ECO:0000313" key="4">
    <source>
        <dbReference type="Proteomes" id="UP000254716"/>
    </source>
</evidence>
<dbReference type="GO" id="GO:0009375">
    <property type="term" value="C:ferredoxin hydrogenase complex"/>
    <property type="evidence" value="ECO:0007669"/>
    <property type="project" value="InterPro"/>
</dbReference>
<dbReference type="Proteomes" id="UP000254716">
    <property type="component" value="Unassembled WGS sequence"/>
</dbReference>
<dbReference type="PANTHER" id="PTHR30013">
    <property type="entry name" value="NIFE / NIFESE HYDROGENASE SMALL SUBUNIT FAMILY MEMBER"/>
    <property type="match status" value="1"/>
</dbReference>
<evidence type="ECO:0000313" key="3">
    <source>
        <dbReference type="EMBL" id="STJ15936.1"/>
    </source>
</evidence>
<dbReference type="InterPro" id="IPR006311">
    <property type="entry name" value="TAT_signal"/>
</dbReference>
<dbReference type="GO" id="GO:0033748">
    <property type="term" value="F:hydrogenase (acceptor) activity"/>
    <property type="evidence" value="ECO:0007669"/>
    <property type="project" value="UniProtKB-EC"/>
</dbReference>
<dbReference type="InterPro" id="IPR019546">
    <property type="entry name" value="TAT_signal_bac_arc"/>
</dbReference>
<dbReference type="Gene3D" id="3.40.50.700">
    <property type="entry name" value="NADH:ubiquinone oxidoreductase-like, 20kDa subunit"/>
    <property type="match status" value="1"/>
</dbReference>
<dbReference type="PROSITE" id="PS51318">
    <property type="entry name" value="TAT"/>
    <property type="match status" value="1"/>
</dbReference>
<reference evidence="3 4" key="1">
    <citation type="submission" date="2018-06" db="EMBL/GenBank/DDBJ databases">
        <authorList>
            <consortium name="Pathogen Informatics"/>
            <person name="Doyle S."/>
        </authorList>
    </citation>
    <scope>NUCLEOTIDE SEQUENCE [LARGE SCALE GENOMIC DNA]</scope>
    <source>
        <strain evidence="3 4">NCTC9081</strain>
    </source>
</reference>
<dbReference type="GO" id="GO:0044569">
    <property type="term" value="C:[Ni-Fe] hydrogenase complex"/>
    <property type="evidence" value="ECO:0007669"/>
    <property type="project" value="TreeGrafter"/>
</dbReference>
<dbReference type="NCBIfam" id="TIGR01409">
    <property type="entry name" value="TAT_signal_seq"/>
    <property type="match status" value="1"/>
</dbReference>